<keyword evidence="3 6" id="KW-0812">Transmembrane</keyword>
<dbReference type="Proteomes" id="UP000199050">
    <property type="component" value="Unassembled WGS sequence"/>
</dbReference>
<accession>A0A1G8GKB7</accession>
<dbReference type="EMBL" id="FNDX01000002">
    <property type="protein sequence ID" value="SDH94756.1"/>
    <property type="molecule type" value="Genomic_DNA"/>
</dbReference>
<name>A0A1G8GKB7_9BACL</name>
<reference evidence="9" key="1">
    <citation type="submission" date="2016-10" db="EMBL/GenBank/DDBJ databases">
        <authorList>
            <person name="Varghese N."/>
            <person name="Submissions S."/>
        </authorList>
    </citation>
    <scope>NUCLEOTIDE SEQUENCE [LARGE SCALE GENOMIC DNA]</scope>
    <source>
        <strain evidence="9">CGMCC 1.11012</strain>
    </source>
</reference>
<dbReference type="Pfam" id="PF05425">
    <property type="entry name" value="CopD"/>
    <property type="match status" value="1"/>
</dbReference>
<dbReference type="GO" id="GO:0006825">
    <property type="term" value="P:copper ion transport"/>
    <property type="evidence" value="ECO:0007669"/>
    <property type="project" value="InterPro"/>
</dbReference>
<feature type="transmembrane region" description="Helical" evidence="6">
    <location>
        <begin position="259"/>
        <end position="276"/>
    </location>
</feature>
<evidence type="ECO:0000256" key="2">
    <source>
        <dbReference type="ARBA" id="ARBA00022475"/>
    </source>
</evidence>
<sequence length="363" mass="40660">MMYLSEFILYCCFAIVVGNQILVFIPEGHRPSIDVPYWILNSTIIGIAVLSFSSLLTIVNSFAEDFDNDYWMIFRSVLFEFNIGHAWLITLGLTALLLFIQSFKRAVNTPSLEFVTAALTLALILAFAWASHCTASYQLKGFVPHAIHFLSVCIWIGTLFIVSWFSTNHNNWSSFLKWFSPLALVCLVFTISAGFFLMNLLVPDYVNSWIVSYGQALLFKHLLIIPLLTFAFMNGVLVKRKLKQDSDFNPIPMVRTESIIALLVFGAMAVMGQQSPTENLAAVIQFDKPSKLFLRFYDGTITRDSTIQWISNGNSIFLGMVSLLLLLSAVLLFHKKSNTSGLAVLFGISFVGSAYTAIMMGVR</sequence>
<evidence type="ECO:0000256" key="1">
    <source>
        <dbReference type="ARBA" id="ARBA00004651"/>
    </source>
</evidence>
<protein>
    <submittedName>
        <fullName evidence="8">Putative copper resistance protein D</fullName>
    </submittedName>
</protein>
<evidence type="ECO:0000256" key="4">
    <source>
        <dbReference type="ARBA" id="ARBA00022989"/>
    </source>
</evidence>
<evidence type="ECO:0000313" key="8">
    <source>
        <dbReference type="EMBL" id="SDH94756.1"/>
    </source>
</evidence>
<dbReference type="AlphaFoldDB" id="A0A1G8GKB7"/>
<keyword evidence="9" id="KW-1185">Reference proteome</keyword>
<dbReference type="PANTHER" id="PTHR34820:SF4">
    <property type="entry name" value="INNER MEMBRANE PROTEIN YEBZ"/>
    <property type="match status" value="1"/>
</dbReference>
<feature type="transmembrane region" description="Helical" evidence="6">
    <location>
        <begin position="178"/>
        <end position="198"/>
    </location>
</feature>
<feature type="transmembrane region" description="Helical" evidence="6">
    <location>
        <begin position="142"/>
        <end position="166"/>
    </location>
</feature>
<feature type="domain" description="Copper resistance protein D" evidence="7">
    <location>
        <begin position="175"/>
        <end position="270"/>
    </location>
</feature>
<feature type="transmembrane region" description="Helical" evidence="6">
    <location>
        <begin position="37"/>
        <end position="63"/>
    </location>
</feature>
<feature type="transmembrane region" description="Helical" evidence="6">
    <location>
        <begin position="7"/>
        <end position="25"/>
    </location>
</feature>
<keyword evidence="5 6" id="KW-0472">Membrane</keyword>
<proteinExistence type="predicted"/>
<evidence type="ECO:0000259" key="7">
    <source>
        <dbReference type="Pfam" id="PF05425"/>
    </source>
</evidence>
<dbReference type="PANTHER" id="PTHR34820">
    <property type="entry name" value="INNER MEMBRANE PROTEIN YEBZ"/>
    <property type="match status" value="1"/>
</dbReference>
<evidence type="ECO:0000313" key="9">
    <source>
        <dbReference type="Proteomes" id="UP000199050"/>
    </source>
</evidence>
<organism evidence="8 9">
    <name type="scientific">Paenibacillus typhae</name>
    <dbReference type="NCBI Taxonomy" id="1174501"/>
    <lineage>
        <taxon>Bacteria</taxon>
        <taxon>Bacillati</taxon>
        <taxon>Bacillota</taxon>
        <taxon>Bacilli</taxon>
        <taxon>Bacillales</taxon>
        <taxon>Paenibacillaceae</taxon>
        <taxon>Paenibacillus</taxon>
    </lineage>
</organism>
<keyword evidence="2" id="KW-1003">Cell membrane</keyword>
<evidence type="ECO:0000256" key="6">
    <source>
        <dbReference type="SAM" id="Phobius"/>
    </source>
</evidence>
<gene>
    <name evidence="8" type="ORF">SAMN05216192_102122</name>
</gene>
<feature type="transmembrane region" description="Helical" evidence="6">
    <location>
        <begin position="341"/>
        <end position="362"/>
    </location>
</feature>
<dbReference type="InterPro" id="IPR008457">
    <property type="entry name" value="Cu-R_CopD_dom"/>
</dbReference>
<evidence type="ECO:0000256" key="3">
    <source>
        <dbReference type="ARBA" id="ARBA00022692"/>
    </source>
</evidence>
<dbReference type="OrthoDB" id="2387346at2"/>
<feature type="transmembrane region" description="Helical" evidence="6">
    <location>
        <begin position="83"/>
        <end position="100"/>
    </location>
</feature>
<feature type="transmembrane region" description="Helical" evidence="6">
    <location>
        <begin position="316"/>
        <end position="334"/>
    </location>
</feature>
<dbReference type="STRING" id="1174501.SAMN05216192_102122"/>
<feature type="transmembrane region" description="Helical" evidence="6">
    <location>
        <begin position="218"/>
        <end position="238"/>
    </location>
</feature>
<evidence type="ECO:0000256" key="5">
    <source>
        <dbReference type="ARBA" id="ARBA00023136"/>
    </source>
</evidence>
<keyword evidence="4 6" id="KW-1133">Transmembrane helix</keyword>
<comment type="subcellular location">
    <subcellularLocation>
        <location evidence="1">Cell membrane</location>
        <topology evidence="1">Multi-pass membrane protein</topology>
    </subcellularLocation>
</comment>
<dbReference type="InterPro" id="IPR032694">
    <property type="entry name" value="CopC/D"/>
</dbReference>
<dbReference type="GO" id="GO:0005886">
    <property type="term" value="C:plasma membrane"/>
    <property type="evidence" value="ECO:0007669"/>
    <property type="project" value="UniProtKB-SubCell"/>
</dbReference>
<dbReference type="RefSeq" id="WP_090711793.1">
    <property type="nucleotide sequence ID" value="NZ_CBCSKY010000013.1"/>
</dbReference>
<feature type="transmembrane region" description="Helical" evidence="6">
    <location>
        <begin position="112"/>
        <end position="130"/>
    </location>
</feature>